<dbReference type="EMBL" id="JAEHOD010000002">
    <property type="protein sequence ID" value="KAG2454284.1"/>
    <property type="molecule type" value="Genomic_DNA"/>
</dbReference>
<sequence length="884" mass="89096">MYGFNSPLCELLQAPCDALGRPAEQLRRWIGIRSLQQRPRLGPHPIPPAPPQPPPPAPRRLDGVRGSRAAYDTATQTLVVFDQRQQRLAFVPLDRANAAAAAAAHHSRWPADGGGAWREVPVPPMPPPQLKLRQRQARELTGGLGGPAADDDGGAAAAGAAGSADEPEPAGEPPPPATSGEEATPEEVADLGGSGLDVLVSCLGGSDGAGEACGGGGGRGATCTRRLAPGSGYVASGHPDGRVLVWDVSRAAAVGCLPSIQGCGRGPVLALAAAAMPPRGSCAADGESGDDDDDGDTEVTVSAGSTRNQAAGPGASVAADAGSSSRLRKRHTWFAVAYREEVLVWSAPLPPLPAAPAINSAATSGVCSALLDTADAVAPLPHARLEAIIKPTLDTAVRSMALSGRHGVLALRSADGVELRSVRRADAGRWLHGFRDRRNTAVMVLGELLFVAASNPAFMMASAGPPPAAPPPFAALEGEGASGPAAAAAAAMQVLEEAEAAARPLGAAAAGGGTSAGAAAGAAAAWTCDFQVEVSAVDLGALVARCGGGGGGGGSGGGGSDIGSGSEAAAAPAAGGRQAELRAVGAGAGAGAGRSTTTPPTAAEPGARPVVVRTTSPAQRCRLTPAEAGRILWDQPLQVCATGGFLMVRCLQFDAAPPPHVQHQQPANQAAQLLWPGLFAFPMGDLVAGLQLTGGAPQSQRQHQPQQRSQQRDAGRHEGALAEETRRAAARSLSARDTMRSVAPDGPVQSAEYQLPASAAAVMRQAGAFSVSGAAAAHRLGTDRGHAEAGEPPHVPAAAPSSPPPRPPVSSTAGVVISRTLKPCVFMCNRMHGSGRSSTGSAAANRLPPSLQLLAAPRCLALVTPGHEVWLQPVPYAHPQRDEE</sequence>
<feature type="compositionally biased region" description="Low complexity" evidence="1">
    <location>
        <begin position="593"/>
        <end position="609"/>
    </location>
</feature>
<feature type="region of interest" description="Disordered" evidence="1">
    <location>
        <begin position="106"/>
        <end position="129"/>
    </location>
</feature>
<comment type="caution">
    <text evidence="2">The sequence shown here is derived from an EMBL/GenBank/DDBJ whole genome shotgun (WGS) entry which is preliminary data.</text>
</comment>
<evidence type="ECO:0000313" key="3">
    <source>
        <dbReference type="Proteomes" id="UP000613740"/>
    </source>
</evidence>
<reference evidence="2" key="1">
    <citation type="journal article" date="2020" name="bioRxiv">
        <title>Comparative genomics of Chlamydomonas.</title>
        <authorList>
            <person name="Craig R.J."/>
            <person name="Hasan A.R."/>
            <person name="Ness R.W."/>
            <person name="Keightley P.D."/>
        </authorList>
    </citation>
    <scope>NUCLEOTIDE SEQUENCE</scope>
    <source>
        <strain evidence="2">CCAP 11/173</strain>
    </source>
</reference>
<evidence type="ECO:0000256" key="1">
    <source>
        <dbReference type="SAM" id="MobiDB-lite"/>
    </source>
</evidence>
<gene>
    <name evidence="2" type="ORF">HYH02_001315</name>
</gene>
<feature type="region of interest" description="Disordered" evidence="1">
    <location>
        <begin position="553"/>
        <end position="609"/>
    </location>
</feature>
<feature type="compositionally biased region" description="Pro residues" evidence="1">
    <location>
        <begin position="42"/>
        <end position="58"/>
    </location>
</feature>
<feature type="compositionally biased region" description="Gly residues" evidence="1">
    <location>
        <begin position="553"/>
        <end position="562"/>
    </location>
</feature>
<feature type="region of interest" description="Disordered" evidence="1">
    <location>
        <begin position="280"/>
        <end position="323"/>
    </location>
</feature>
<evidence type="ECO:0000313" key="2">
    <source>
        <dbReference type="EMBL" id="KAG2454284.1"/>
    </source>
</evidence>
<feature type="compositionally biased region" description="Low complexity" evidence="1">
    <location>
        <begin position="697"/>
        <end position="709"/>
    </location>
</feature>
<feature type="compositionally biased region" description="Basic and acidic residues" evidence="1">
    <location>
        <begin position="710"/>
        <end position="727"/>
    </location>
</feature>
<feature type="region of interest" description="Disordered" evidence="1">
    <location>
        <begin position="695"/>
        <end position="748"/>
    </location>
</feature>
<feature type="compositionally biased region" description="Basic and acidic residues" evidence="1">
    <location>
        <begin position="780"/>
        <end position="791"/>
    </location>
</feature>
<feature type="compositionally biased region" description="Acidic residues" evidence="1">
    <location>
        <begin position="287"/>
        <end position="297"/>
    </location>
</feature>
<dbReference type="AlphaFoldDB" id="A0A836BD02"/>
<accession>A0A836BD02</accession>
<feature type="region of interest" description="Disordered" evidence="1">
    <location>
        <begin position="141"/>
        <end position="189"/>
    </location>
</feature>
<dbReference type="OrthoDB" id="551675at2759"/>
<keyword evidence="3" id="KW-1185">Reference proteome</keyword>
<feature type="region of interest" description="Disordered" evidence="1">
    <location>
        <begin position="38"/>
        <end position="65"/>
    </location>
</feature>
<feature type="compositionally biased region" description="Low complexity" evidence="1">
    <location>
        <begin position="563"/>
        <end position="576"/>
    </location>
</feature>
<protein>
    <submittedName>
        <fullName evidence="2">Uncharacterized protein</fullName>
    </submittedName>
</protein>
<feature type="compositionally biased region" description="Low complexity" evidence="1">
    <location>
        <begin position="154"/>
        <end position="164"/>
    </location>
</feature>
<feature type="region of interest" description="Disordered" evidence="1">
    <location>
        <begin position="777"/>
        <end position="812"/>
    </location>
</feature>
<proteinExistence type="predicted"/>
<feature type="compositionally biased region" description="Low complexity" evidence="1">
    <location>
        <begin position="310"/>
        <end position="323"/>
    </location>
</feature>
<organism evidence="2 3">
    <name type="scientific">Chlamydomonas schloesseri</name>
    <dbReference type="NCBI Taxonomy" id="2026947"/>
    <lineage>
        <taxon>Eukaryota</taxon>
        <taxon>Viridiplantae</taxon>
        <taxon>Chlorophyta</taxon>
        <taxon>core chlorophytes</taxon>
        <taxon>Chlorophyceae</taxon>
        <taxon>CS clade</taxon>
        <taxon>Chlamydomonadales</taxon>
        <taxon>Chlamydomonadaceae</taxon>
        <taxon>Chlamydomonas</taxon>
    </lineage>
</organism>
<dbReference type="Proteomes" id="UP000613740">
    <property type="component" value="Unassembled WGS sequence"/>
</dbReference>
<name>A0A836BD02_9CHLO</name>